<dbReference type="InterPro" id="IPR036390">
    <property type="entry name" value="WH_DNA-bd_sf"/>
</dbReference>
<gene>
    <name evidence="6" type="primary">ssfM3</name>
</gene>
<sequence length="349" mass="36716">MPDTAGAQFNPQEVLGLLMGFKETAMLRTALELKLFDAVGDGHKTAEEIAGLLGSDARATGFLLDGLTSTGLLVAAQGRYGLIPGSAPMLTTTSPRYIGGIAKTAASYHEWKVFGRLTETVRSGEPFTDVDAHEPDFPFWIDFAEHPTPASARGALMIAEALQPWYGELEAPEILDAGCGSGTFGLTLAAQHPRGRVTLQDWPAVLQVAEGHAKVQDLADRITLAPGDIFGDGLTGGPYDVVVAGNLLFLFDPERAAALVRRLAGALKPGGRLVIISFMAGEDPAATGHANVLNLLMLSWTPGGQLLTPEQYQDMAAAAGLTGIRVLRGGNTPLQAVIAVRPEKEGLPS</sequence>
<evidence type="ECO:0000259" key="4">
    <source>
        <dbReference type="Pfam" id="PF00891"/>
    </source>
</evidence>
<dbReference type="CDD" id="cd02440">
    <property type="entry name" value="AdoMet_MTases"/>
    <property type="match status" value="1"/>
</dbReference>
<dbReference type="InterPro" id="IPR012967">
    <property type="entry name" value="COMT_dimerisation"/>
</dbReference>
<dbReference type="EMBL" id="GQ409537">
    <property type="protein sequence ID" value="ADE34487.1"/>
    <property type="molecule type" value="Genomic_DNA"/>
</dbReference>
<name>D6MSU9_9ACTN</name>
<dbReference type="Gene3D" id="3.40.50.150">
    <property type="entry name" value="Vaccinia Virus protein VP39"/>
    <property type="match status" value="1"/>
</dbReference>
<dbReference type="PROSITE" id="PS51683">
    <property type="entry name" value="SAM_OMT_II"/>
    <property type="match status" value="1"/>
</dbReference>
<dbReference type="Gene3D" id="1.10.10.10">
    <property type="entry name" value="Winged helix-like DNA-binding domain superfamily/Winged helix DNA-binding domain"/>
    <property type="match status" value="1"/>
</dbReference>
<evidence type="ECO:0000313" key="6">
    <source>
        <dbReference type="EMBL" id="ADE34487.1"/>
    </source>
</evidence>
<reference evidence="6" key="1">
    <citation type="journal article" date="2009" name="J. Am. Chem. Soc.">
        <title>Biochemical analysis of the biosynthetic pathway of an anticancer tetracycline SF2575.</title>
        <authorList>
            <person name="Pickens L.B."/>
            <person name="Kim W."/>
            <person name="Wang P."/>
            <person name="Zhou H."/>
            <person name="Watanabe K."/>
            <person name="Gomi S."/>
            <person name="Tang Y."/>
        </authorList>
    </citation>
    <scope>NUCLEOTIDE SEQUENCE</scope>
    <source>
        <strain evidence="6">SF2575</strain>
    </source>
</reference>
<dbReference type="PIRSF" id="PIRSF005739">
    <property type="entry name" value="O-mtase"/>
    <property type="match status" value="1"/>
</dbReference>
<organism evidence="6">
    <name type="scientific">Streptomyces sp. SF2575</name>
    <dbReference type="NCBI Taxonomy" id="746675"/>
    <lineage>
        <taxon>Bacteria</taxon>
        <taxon>Bacillati</taxon>
        <taxon>Actinomycetota</taxon>
        <taxon>Actinomycetes</taxon>
        <taxon>Kitasatosporales</taxon>
        <taxon>Streptomycetaceae</taxon>
        <taxon>Streptomyces</taxon>
    </lineage>
</organism>
<dbReference type="GO" id="GO:0008171">
    <property type="term" value="F:O-methyltransferase activity"/>
    <property type="evidence" value="ECO:0007669"/>
    <property type="project" value="InterPro"/>
</dbReference>
<feature type="domain" description="O-methyltransferase C-terminal" evidence="4">
    <location>
        <begin position="172"/>
        <end position="321"/>
    </location>
</feature>
<dbReference type="GO" id="GO:0032259">
    <property type="term" value="P:methylation"/>
    <property type="evidence" value="ECO:0007669"/>
    <property type="project" value="UniProtKB-KW"/>
</dbReference>
<dbReference type="InterPro" id="IPR016461">
    <property type="entry name" value="COMT-like"/>
</dbReference>
<evidence type="ECO:0000256" key="2">
    <source>
        <dbReference type="ARBA" id="ARBA00022679"/>
    </source>
</evidence>
<dbReference type="InterPro" id="IPR029063">
    <property type="entry name" value="SAM-dependent_MTases_sf"/>
</dbReference>
<evidence type="ECO:0000256" key="3">
    <source>
        <dbReference type="ARBA" id="ARBA00022691"/>
    </source>
</evidence>
<dbReference type="InterPro" id="IPR001077">
    <property type="entry name" value="COMT_C"/>
</dbReference>
<dbReference type="AlphaFoldDB" id="D6MSU9"/>
<dbReference type="GO" id="GO:0046983">
    <property type="term" value="F:protein dimerization activity"/>
    <property type="evidence" value="ECO:0007669"/>
    <property type="project" value="InterPro"/>
</dbReference>
<dbReference type="SUPFAM" id="SSF46785">
    <property type="entry name" value="Winged helix' DNA-binding domain"/>
    <property type="match status" value="1"/>
</dbReference>
<dbReference type="SUPFAM" id="SSF53335">
    <property type="entry name" value="S-adenosyl-L-methionine-dependent methyltransferases"/>
    <property type="match status" value="1"/>
</dbReference>
<keyword evidence="1" id="KW-0489">Methyltransferase</keyword>
<dbReference type="PANTHER" id="PTHR43712:SF2">
    <property type="entry name" value="O-METHYLTRANSFERASE CICE"/>
    <property type="match status" value="1"/>
</dbReference>
<proteinExistence type="predicted"/>
<keyword evidence="2" id="KW-0808">Transferase</keyword>
<dbReference type="Pfam" id="PF00891">
    <property type="entry name" value="Methyltransf_2"/>
    <property type="match status" value="1"/>
</dbReference>
<protein>
    <submittedName>
        <fullName evidence="6">SsfM3</fullName>
    </submittedName>
</protein>
<keyword evidence="3" id="KW-0949">S-adenosyl-L-methionine</keyword>
<dbReference type="Pfam" id="PF08100">
    <property type="entry name" value="Dimerisation"/>
    <property type="match status" value="1"/>
</dbReference>
<accession>D6MSU9</accession>
<dbReference type="PANTHER" id="PTHR43712">
    <property type="entry name" value="PUTATIVE (AFU_ORTHOLOGUE AFUA_4G14580)-RELATED"/>
    <property type="match status" value="1"/>
</dbReference>
<evidence type="ECO:0000256" key="1">
    <source>
        <dbReference type="ARBA" id="ARBA00022603"/>
    </source>
</evidence>
<dbReference type="InterPro" id="IPR036388">
    <property type="entry name" value="WH-like_DNA-bd_sf"/>
</dbReference>
<evidence type="ECO:0000259" key="5">
    <source>
        <dbReference type="Pfam" id="PF08100"/>
    </source>
</evidence>
<feature type="domain" description="O-methyltransferase dimerisation" evidence="5">
    <location>
        <begin position="17"/>
        <end position="84"/>
    </location>
</feature>